<feature type="transmembrane region" description="Helical" evidence="6">
    <location>
        <begin position="440"/>
        <end position="459"/>
    </location>
</feature>
<dbReference type="InterPro" id="IPR020846">
    <property type="entry name" value="MFS_dom"/>
</dbReference>
<dbReference type="InterPro" id="IPR001958">
    <property type="entry name" value="Tet-R_TetA/multi-R_MdtG-like"/>
</dbReference>
<proteinExistence type="predicted"/>
<dbReference type="AlphaFoldDB" id="A0AAD7G1L2"/>
<keyword evidence="3 6" id="KW-0812">Transmembrane</keyword>
<keyword evidence="5 6" id="KW-0472">Membrane</keyword>
<comment type="subcellular location">
    <subcellularLocation>
        <location evidence="1">Membrane</location>
        <topology evidence="1">Multi-pass membrane protein</topology>
    </subcellularLocation>
</comment>
<feature type="transmembrane region" description="Helical" evidence="6">
    <location>
        <begin position="270"/>
        <end position="292"/>
    </location>
</feature>
<sequence>MPHDVTERTALLARPPHQDVLEPRTPLLEPRTPLPVLQLSIVLLMQLSDPIAGQSIFPYINQLVSELDITGGDKKKSRVLRESLFFLTQAMTVLQWSRISDRIGRKPVLLMGLLGTASSIYCFGLSRTFWTLVVSRCISGFLNGNIGVMKSTMGDLTDRTNRADAFAFLPIIWSMGASIGPLIGGSLARPHDRFPEAFSSAFWVVFPYFLPCLVTGSFVLFCAFVALLFFKETVSTRKPVSEECGSKPLGPRSLGDLFASRNILLSIGNYVTLAYLDTTHLALFPLFLSMPIEIGGLGLHPPTIGLIMSIYGATSGIFQVLFFARLVRRFGEGRIFMLGISMCPLVFALYPLMSAIAQREGDVNHLIWVLMGLLIALSALMETAFGAVFMFMTASAPKSSRGTVNGLAQTSVSLARALGPAMSTALFSLSVQHDLLGGRMVYAVYIVLAGGAILFGAQLPERSWDDIE</sequence>
<dbReference type="PANTHER" id="PTHR23504:SF15">
    <property type="entry name" value="MAJOR FACILITATOR SUPERFAMILY (MFS) PROFILE DOMAIN-CONTAINING PROTEIN"/>
    <property type="match status" value="1"/>
</dbReference>
<dbReference type="Proteomes" id="UP001221142">
    <property type="component" value="Unassembled WGS sequence"/>
</dbReference>
<feature type="transmembrane region" description="Helical" evidence="6">
    <location>
        <begin position="208"/>
        <end position="230"/>
    </location>
</feature>
<gene>
    <name evidence="8" type="ORF">FB45DRAFT_986658</name>
</gene>
<keyword evidence="4 6" id="KW-1133">Transmembrane helix</keyword>
<evidence type="ECO:0000256" key="2">
    <source>
        <dbReference type="ARBA" id="ARBA00022448"/>
    </source>
</evidence>
<dbReference type="InterPro" id="IPR011701">
    <property type="entry name" value="MFS"/>
</dbReference>
<accession>A0AAD7G1L2</accession>
<name>A0AAD7G1L2_9AGAR</name>
<feature type="transmembrane region" description="Helical" evidence="6">
    <location>
        <begin position="365"/>
        <end position="391"/>
    </location>
</feature>
<feature type="transmembrane region" description="Helical" evidence="6">
    <location>
        <begin position="335"/>
        <end position="353"/>
    </location>
</feature>
<dbReference type="GO" id="GO:0016020">
    <property type="term" value="C:membrane"/>
    <property type="evidence" value="ECO:0007669"/>
    <property type="project" value="UniProtKB-SubCell"/>
</dbReference>
<feature type="transmembrane region" description="Helical" evidence="6">
    <location>
        <begin position="165"/>
        <end position="188"/>
    </location>
</feature>
<evidence type="ECO:0000256" key="3">
    <source>
        <dbReference type="ARBA" id="ARBA00022692"/>
    </source>
</evidence>
<evidence type="ECO:0000256" key="6">
    <source>
        <dbReference type="SAM" id="Phobius"/>
    </source>
</evidence>
<evidence type="ECO:0000313" key="9">
    <source>
        <dbReference type="Proteomes" id="UP001221142"/>
    </source>
</evidence>
<feature type="transmembrane region" description="Helical" evidence="6">
    <location>
        <begin position="304"/>
        <end position="323"/>
    </location>
</feature>
<dbReference type="Gene3D" id="1.20.1250.20">
    <property type="entry name" value="MFS general substrate transporter like domains"/>
    <property type="match status" value="1"/>
</dbReference>
<keyword evidence="9" id="KW-1185">Reference proteome</keyword>
<reference evidence="8" key="1">
    <citation type="submission" date="2023-03" db="EMBL/GenBank/DDBJ databases">
        <title>Massive genome expansion in bonnet fungi (Mycena s.s.) driven by repeated elements and novel gene families across ecological guilds.</title>
        <authorList>
            <consortium name="Lawrence Berkeley National Laboratory"/>
            <person name="Harder C.B."/>
            <person name="Miyauchi S."/>
            <person name="Viragh M."/>
            <person name="Kuo A."/>
            <person name="Thoen E."/>
            <person name="Andreopoulos B."/>
            <person name="Lu D."/>
            <person name="Skrede I."/>
            <person name="Drula E."/>
            <person name="Henrissat B."/>
            <person name="Morin E."/>
            <person name="Kohler A."/>
            <person name="Barry K."/>
            <person name="LaButti K."/>
            <person name="Morin E."/>
            <person name="Salamov A."/>
            <person name="Lipzen A."/>
            <person name="Mereny Z."/>
            <person name="Hegedus B."/>
            <person name="Baldrian P."/>
            <person name="Stursova M."/>
            <person name="Weitz H."/>
            <person name="Taylor A."/>
            <person name="Grigoriev I.V."/>
            <person name="Nagy L.G."/>
            <person name="Martin F."/>
            <person name="Kauserud H."/>
        </authorList>
    </citation>
    <scope>NUCLEOTIDE SEQUENCE</scope>
    <source>
        <strain evidence="8">9284</strain>
    </source>
</reference>
<dbReference type="GO" id="GO:0022857">
    <property type="term" value="F:transmembrane transporter activity"/>
    <property type="evidence" value="ECO:0007669"/>
    <property type="project" value="InterPro"/>
</dbReference>
<evidence type="ECO:0000313" key="8">
    <source>
        <dbReference type="EMBL" id="KAJ7650820.1"/>
    </source>
</evidence>
<comment type="caution">
    <text evidence="8">The sequence shown here is derived from an EMBL/GenBank/DDBJ whole genome shotgun (WGS) entry which is preliminary data.</text>
</comment>
<evidence type="ECO:0000256" key="4">
    <source>
        <dbReference type="ARBA" id="ARBA00022989"/>
    </source>
</evidence>
<evidence type="ECO:0000256" key="1">
    <source>
        <dbReference type="ARBA" id="ARBA00004141"/>
    </source>
</evidence>
<dbReference type="PRINTS" id="PR01035">
    <property type="entry name" value="TCRTETA"/>
</dbReference>
<dbReference type="EMBL" id="JARKIF010000001">
    <property type="protein sequence ID" value="KAJ7650820.1"/>
    <property type="molecule type" value="Genomic_DNA"/>
</dbReference>
<dbReference type="InterPro" id="IPR036259">
    <property type="entry name" value="MFS_trans_sf"/>
</dbReference>
<dbReference type="PANTHER" id="PTHR23504">
    <property type="entry name" value="MAJOR FACILITATOR SUPERFAMILY DOMAIN-CONTAINING PROTEIN 10"/>
    <property type="match status" value="1"/>
</dbReference>
<dbReference type="CDD" id="cd17330">
    <property type="entry name" value="MFS_SLC46_TetA_like"/>
    <property type="match status" value="1"/>
</dbReference>
<dbReference type="PROSITE" id="PS50850">
    <property type="entry name" value="MFS"/>
    <property type="match status" value="1"/>
</dbReference>
<evidence type="ECO:0000256" key="5">
    <source>
        <dbReference type="ARBA" id="ARBA00023136"/>
    </source>
</evidence>
<protein>
    <submittedName>
        <fullName evidence="8">MFS general substrate transporter</fullName>
    </submittedName>
</protein>
<organism evidence="8 9">
    <name type="scientific">Roridomyces roridus</name>
    <dbReference type="NCBI Taxonomy" id="1738132"/>
    <lineage>
        <taxon>Eukaryota</taxon>
        <taxon>Fungi</taxon>
        <taxon>Dikarya</taxon>
        <taxon>Basidiomycota</taxon>
        <taxon>Agaricomycotina</taxon>
        <taxon>Agaricomycetes</taxon>
        <taxon>Agaricomycetidae</taxon>
        <taxon>Agaricales</taxon>
        <taxon>Marasmiineae</taxon>
        <taxon>Mycenaceae</taxon>
        <taxon>Roridomyces</taxon>
    </lineage>
</organism>
<evidence type="ECO:0000259" key="7">
    <source>
        <dbReference type="PROSITE" id="PS50850"/>
    </source>
</evidence>
<feature type="domain" description="Major facilitator superfamily (MFS) profile" evidence="7">
    <location>
        <begin position="38"/>
        <end position="463"/>
    </location>
</feature>
<dbReference type="SUPFAM" id="SSF103473">
    <property type="entry name" value="MFS general substrate transporter"/>
    <property type="match status" value="1"/>
</dbReference>
<dbReference type="Pfam" id="PF07690">
    <property type="entry name" value="MFS_1"/>
    <property type="match status" value="1"/>
</dbReference>
<keyword evidence="2" id="KW-0813">Transport</keyword>